<comment type="caution">
    <text evidence="6">The sequence shown here is derived from an EMBL/GenBank/DDBJ whole genome shotgun (WGS) entry which is preliminary data.</text>
</comment>
<dbReference type="PROSITE" id="PS00688">
    <property type="entry name" value="SIGMA54_INTERACT_3"/>
    <property type="match status" value="1"/>
</dbReference>
<reference evidence="6" key="1">
    <citation type="journal article" date="2014" name="Front. Microbiol.">
        <title>High frequency of phylogenetically diverse reductive dehalogenase-homologous genes in deep subseafloor sedimentary metagenomes.</title>
        <authorList>
            <person name="Kawai M."/>
            <person name="Futagami T."/>
            <person name="Toyoda A."/>
            <person name="Takaki Y."/>
            <person name="Nishi S."/>
            <person name="Hori S."/>
            <person name="Arai W."/>
            <person name="Tsubouchi T."/>
            <person name="Morono Y."/>
            <person name="Uchiyama I."/>
            <person name="Ito T."/>
            <person name="Fujiyama A."/>
            <person name="Inagaki F."/>
            <person name="Takami H."/>
        </authorList>
    </citation>
    <scope>NUCLEOTIDE SEQUENCE</scope>
    <source>
        <strain evidence="6">Expedition CK06-06</strain>
    </source>
</reference>
<name>X1F0M2_9ZZZZ</name>
<evidence type="ECO:0000313" key="6">
    <source>
        <dbReference type="EMBL" id="GAH38442.1"/>
    </source>
</evidence>
<dbReference type="InterPro" id="IPR025944">
    <property type="entry name" value="Sigma_54_int_dom_CS"/>
</dbReference>
<organism evidence="6">
    <name type="scientific">marine sediment metagenome</name>
    <dbReference type="NCBI Taxonomy" id="412755"/>
    <lineage>
        <taxon>unclassified sequences</taxon>
        <taxon>metagenomes</taxon>
        <taxon>ecological metagenomes</taxon>
    </lineage>
</organism>
<dbReference type="Gene3D" id="1.10.10.60">
    <property type="entry name" value="Homeodomain-like"/>
    <property type="match status" value="1"/>
</dbReference>
<dbReference type="Pfam" id="PF02954">
    <property type="entry name" value="HTH_8"/>
    <property type="match status" value="1"/>
</dbReference>
<evidence type="ECO:0000259" key="5">
    <source>
        <dbReference type="PROSITE" id="PS50045"/>
    </source>
</evidence>
<feature type="domain" description="Sigma-54 factor interaction" evidence="5">
    <location>
        <begin position="1"/>
        <end position="35"/>
    </location>
</feature>
<keyword evidence="4" id="KW-0804">Transcription</keyword>
<evidence type="ECO:0000256" key="1">
    <source>
        <dbReference type="ARBA" id="ARBA00022741"/>
    </source>
</evidence>
<dbReference type="PROSITE" id="PS50045">
    <property type="entry name" value="SIGMA54_INTERACT_4"/>
    <property type="match status" value="1"/>
</dbReference>
<gene>
    <name evidence="6" type="ORF">S03H2_26038</name>
</gene>
<feature type="non-terminal residue" evidence="6">
    <location>
        <position position="1"/>
    </location>
</feature>
<dbReference type="GO" id="GO:0043565">
    <property type="term" value="F:sequence-specific DNA binding"/>
    <property type="evidence" value="ECO:0007669"/>
    <property type="project" value="InterPro"/>
</dbReference>
<keyword evidence="3" id="KW-0805">Transcription regulation</keyword>
<evidence type="ECO:0000256" key="3">
    <source>
        <dbReference type="ARBA" id="ARBA00023015"/>
    </source>
</evidence>
<protein>
    <recommendedName>
        <fullName evidence="5">Sigma-54 factor interaction domain-containing protein</fullName>
    </recommendedName>
</protein>
<dbReference type="GO" id="GO:0005524">
    <property type="term" value="F:ATP binding"/>
    <property type="evidence" value="ECO:0007669"/>
    <property type="project" value="UniProtKB-KW"/>
</dbReference>
<accession>X1F0M2</accession>
<dbReference type="SUPFAM" id="SSF46689">
    <property type="entry name" value="Homeodomain-like"/>
    <property type="match status" value="1"/>
</dbReference>
<dbReference type="InterPro" id="IPR002197">
    <property type="entry name" value="HTH_Fis"/>
</dbReference>
<dbReference type="GO" id="GO:0006355">
    <property type="term" value="P:regulation of DNA-templated transcription"/>
    <property type="evidence" value="ECO:0007669"/>
    <property type="project" value="InterPro"/>
</dbReference>
<sequence>KTITGIDHNVRDLLLSYDWPGNIRELKNVAERTSILCNPKIGIISTDLIPDRLAWSAGGEATYRSNDFKQAKEILVKEFEVNFITQHLRQQNGNIAATARKIGVHPVFLRQKIAGLGIDAKHIKDESAKA</sequence>
<dbReference type="InterPro" id="IPR058031">
    <property type="entry name" value="AAA_lid_NorR"/>
</dbReference>
<evidence type="ECO:0000256" key="2">
    <source>
        <dbReference type="ARBA" id="ARBA00022840"/>
    </source>
</evidence>
<proteinExistence type="predicted"/>
<dbReference type="PANTHER" id="PTHR32071">
    <property type="entry name" value="TRANSCRIPTIONAL REGULATORY PROTEIN"/>
    <property type="match status" value="1"/>
</dbReference>
<dbReference type="Gene3D" id="1.10.8.60">
    <property type="match status" value="1"/>
</dbReference>
<dbReference type="EMBL" id="BARU01014935">
    <property type="protein sequence ID" value="GAH38442.1"/>
    <property type="molecule type" value="Genomic_DNA"/>
</dbReference>
<keyword evidence="1" id="KW-0547">Nucleotide-binding</keyword>
<keyword evidence="2" id="KW-0067">ATP-binding</keyword>
<evidence type="ECO:0000256" key="4">
    <source>
        <dbReference type="ARBA" id="ARBA00023163"/>
    </source>
</evidence>
<dbReference type="Pfam" id="PF25601">
    <property type="entry name" value="AAA_lid_14"/>
    <property type="match status" value="1"/>
</dbReference>
<feature type="non-terminal residue" evidence="6">
    <location>
        <position position="130"/>
    </location>
</feature>
<dbReference type="AlphaFoldDB" id="X1F0M2"/>
<dbReference type="InterPro" id="IPR009057">
    <property type="entry name" value="Homeodomain-like_sf"/>
</dbReference>
<dbReference type="InterPro" id="IPR002078">
    <property type="entry name" value="Sigma_54_int"/>
</dbReference>